<dbReference type="eggNOG" id="KOG1337">
    <property type="taxonomic scope" value="Eukaryota"/>
</dbReference>
<protein>
    <submittedName>
        <fullName evidence="2">Lysine methyltransferase</fullName>
    </submittedName>
</protein>
<dbReference type="InterPro" id="IPR050600">
    <property type="entry name" value="SETD3_SETD6_MTase"/>
</dbReference>
<dbReference type="STRING" id="653667.S9W2A1"/>
<dbReference type="HOGENOM" id="CLU_553375_0_0_1"/>
<keyword evidence="3" id="KW-1185">Reference proteome</keyword>
<dbReference type="AlphaFoldDB" id="S9W2A1"/>
<dbReference type="CDD" id="cd10527">
    <property type="entry name" value="SET_LSMT"/>
    <property type="match status" value="1"/>
</dbReference>
<proteinExistence type="predicted"/>
<dbReference type="OMA" id="GSFCADE"/>
<dbReference type="InterPro" id="IPR001214">
    <property type="entry name" value="SET_dom"/>
</dbReference>
<dbReference type="GeneID" id="25036147"/>
<dbReference type="Proteomes" id="UP000015464">
    <property type="component" value="Unassembled WGS sequence"/>
</dbReference>
<evidence type="ECO:0000313" key="2">
    <source>
        <dbReference type="EMBL" id="EPY52499.1"/>
    </source>
</evidence>
<accession>S9W2A1</accession>
<dbReference type="EMBL" id="KE546989">
    <property type="protein sequence ID" value="EPY52499.1"/>
    <property type="molecule type" value="Genomic_DNA"/>
</dbReference>
<dbReference type="PANTHER" id="PTHR13271">
    <property type="entry name" value="UNCHARACTERIZED PUTATIVE METHYLTRANSFERASE"/>
    <property type="match status" value="1"/>
</dbReference>
<dbReference type="GO" id="GO:0005634">
    <property type="term" value="C:nucleus"/>
    <property type="evidence" value="ECO:0007669"/>
    <property type="project" value="TreeGrafter"/>
</dbReference>
<evidence type="ECO:0000259" key="1">
    <source>
        <dbReference type="PROSITE" id="PS50280"/>
    </source>
</evidence>
<dbReference type="PANTHER" id="PTHR13271:SF34">
    <property type="entry name" value="N-LYSINE METHYLTRANSFERASE SETD6"/>
    <property type="match status" value="1"/>
</dbReference>
<dbReference type="GO" id="GO:0016279">
    <property type="term" value="F:protein-lysine N-methyltransferase activity"/>
    <property type="evidence" value="ECO:0007669"/>
    <property type="project" value="TreeGrafter"/>
</dbReference>
<dbReference type="SUPFAM" id="SSF82199">
    <property type="entry name" value="SET domain"/>
    <property type="match status" value="1"/>
</dbReference>
<evidence type="ECO:0000313" key="3">
    <source>
        <dbReference type="Proteomes" id="UP000015464"/>
    </source>
</evidence>
<sequence>MKSENDADYDQFLSWLIRNSYYISPSIKITENSIAGRGIISLHTIFPPELLVSFSKAIVLSPKNSLFSPLLSKQCSDTGTPRQKILHEYPAQSDPLAIVRLTLAFLLEKSLNHKSFWAPYFDALDEASTPDSILLWGRDQMRLKGTNVYEAARNVLQIYYEQYKEIVIPFFENSKSLPRSCPSWPEYLRACTLTQSRCFYIDDYHQLALVPFCDIFNHQTNPEIAFLQCSNSTVGLSSNREPADSTICNFTLNSLVEQGEEIFNCFGSFCADELLIQYGFLDPTCEIWQVDLEKTVRNLFKETFRSWKQYFDLDSPSHSYNENDKHALDGSSNHSHNILARHQKSLCIFSNLGPSVAIFSFACFLIYSSHVNRYPSTSNQLPFLEFEKRLWNLHVGIVQTRKPLDEQEFMNLYSRVLKTLDYIYETRKNRYENGCLSATDYKFLLENSAFEHKSRAFITVKVFYHELLLLESEHQRCIELQSIIQNRLGDYKS</sequence>
<keyword evidence="2" id="KW-0808">Transferase</keyword>
<reference evidence="2 3" key="1">
    <citation type="journal article" date="2011" name="Science">
        <title>Comparative functional genomics of the fission yeasts.</title>
        <authorList>
            <person name="Rhind N."/>
            <person name="Chen Z."/>
            <person name="Yassour M."/>
            <person name="Thompson D.A."/>
            <person name="Haas B.J."/>
            <person name="Habib N."/>
            <person name="Wapinski I."/>
            <person name="Roy S."/>
            <person name="Lin M.F."/>
            <person name="Heiman D.I."/>
            <person name="Young S.K."/>
            <person name="Furuya K."/>
            <person name="Guo Y."/>
            <person name="Pidoux A."/>
            <person name="Chen H.M."/>
            <person name="Robbertse B."/>
            <person name="Goldberg J.M."/>
            <person name="Aoki K."/>
            <person name="Bayne E.H."/>
            <person name="Berlin A.M."/>
            <person name="Desjardins C.A."/>
            <person name="Dobbs E."/>
            <person name="Dukaj L."/>
            <person name="Fan L."/>
            <person name="FitzGerald M.G."/>
            <person name="French C."/>
            <person name="Gujja S."/>
            <person name="Hansen K."/>
            <person name="Keifenheim D."/>
            <person name="Levin J.Z."/>
            <person name="Mosher R.A."/>
            <person name="Mueller C.A."/>
            <person name="Pfiffner J."/>
            <person name="Priest M."/>
            <person name="Russ C."/>
            <person name="Smialowska A."/>
            <person name="Swoboda P."/>
            <person name="Sykes S.M."/>
            <person name="Vaughn M."/>
            <person name="Vengrova S."/>
            <person name="Yoder R."/>
            <person name="Zeng Q."/>
            <person name="Allshire R."/>
            <person name="Baulcombe D."/>
            <person name="Birren B.W."/>
            <person name="Brown W."/>
            <person name="Ekwall K."/>
            <person name="Kellis M."/>
            <person name="Leatherwood J."/>
            <person name="Levin H."/>
            <person name="Margalit H."/>
            <person name="Martienssen R."/>
            <person name="Nieduszynski C.A."/>
            <person name="Spatafora J.W."/>
            <person name="Friedman N."/>
            <person name="Dalgaard J.Z."/>
            <person name="Baumann P."/>
            <person name="Niki H."/>
            <person name="Regev A."/>
            <person name="Nusbaum C."/>
        </authorList>
    </citation>
    <scope>NUCLEOTIDE SEQUENCE [LARGE SCALE GENOMIC DNA]</scope>
    <source>
        <strain evidence="3">OY26 / ATCC MYA-4695 / CBS 11777 / NBRC 106824 / NRRL Y48691</strain>
    </source>
</reference>
<gene>
    <name evidence="2" type="ORF">SPOG_01821</name>
</gene>
<name>S9W2A1_SCHCR</name>
<feature type="domain" description="SET" evidence="1">
    <location>
        <begin position="25"/>
        <end position="267"/>
    </location>
</feature>
<dbReference type="RefSeq" id="XP_013022379.1">
    <property type="nucleotide sequence ID" value="XM_013166925.1"/>
</dbReference>
<dbReference type="OrthoDB" id="441812at2759"/>
<keyword evidence="2" id="KW-0489">Methyltransferase</keyword>
<dbReference type="InterPro" id="IPR046341">
    <property type="entry name" value="SET_dom_sf"/>
</dbReference>
<dbReference type="GO" id="GO:0032259">
    <property type="term" value="P:methylation"/>
    <property type="evidence" value="ECO:0007669"/>
    <property type="project" value="UniProtKB-KW"/>
</dbReference>
<organism evidence="2 3">
    <name type="scientific">Schizosaccharomyces cryophilus (strain OY26 / ATCC MYA-4695 / CBS 11777 / NBRC 106824 / NRRL Y48691)</name>
    <name type="common">Fission yeast</name>
    <dbReference type="NCBI Taxonomy" id="653667"/>
    <lineage>
        <taxon>Eukaryota</taxon>
        <taxon>Fungi</taxon>
        <taxon>Dikarya</taxon>
        <taxon>Ascomycota</taxon>
        <taxon>Taphrinomycotina</taxon>
        <taxon>Schizosaccharomycetes</taxon>
        <taxon>Schizosaccharomycetales</taxon>
        <taxon>Schizosaccharomycetaceae</taxon>
        <taxon>Schizosaccharomyces</taxon>
    </lineage>
</organism>
<dbReference type="PROSITE" id="PS50280">
    <property type="entry name" value="SET"/>
    <property type="match status" value="1"/>
</dbReference>
<dbReference type="Gene3D" id="3.90.1410.10">
    <property type="entry name" value="set domain protein methyltransferase, domain 1"/>
    <property type="match status" value="1"/>
</dbReference>